<accession>A0A7J5RMR8</accession>
<reference evidence="1 2" key="1">
    <citation type="journal article" date="2019" name="Nat. Med.">
        <title>A library of human gut bacterial isolates paired with longitudinal multiomics data enables mechanistic microbiome research.</title>
        <authorList>
            <person name="Poyet M."/>
            <person name="Groussin M."/>
            <person name="Gibbons S.M."/>
            <person name="Avila-Pacheco J."/>
            <person name="Jiang X."/>
            <person name="Kearney S.M."/>
            <person name="Perrotta A.R."/>
            <person name="Berdy B."/>
            <person name="Zhao S."/>
            <person name="Lieberman T.D."/>
            <person name="Swanson P.K."/>
            <person name="Smith M."/>
            <person name="Roesemann S."/>
            <person name="Alexander J.E."/>
            <person name="Rich S.A."/>
            <person name="Livny J."/>
            <person name="Vlamakis H."/>
            <person name="Clish C."/>
            <person name="Bullock K."/>
            <person name="Deik A."/>
            <person name="Scott J."/>
            <person name="Pierce K.A."/>
            <person name="Xavier R.J."/>
            <person name="Alm E.J."/>
        </authorList>
    </citation>
    <scope>NUCLEOTIDE SEQUENCE [LARGE SCALE GENOMIC DNA]</scope>
    <source>
        <strain evidence="1 2">BIOML-A111</strain>
    </source>
</reference>
<dbReference type="EMBL" id="WDAY01000002">
    <property type="protein sequence ID" value="KAB6563980.1"/>
    <property type="molecule type" value="Genomic_DNA"/>
</dbReference>
<gene>
    <name evidence="1" type="ORF">GAY79_02220</name>
</gene>
<name>A0A7J5RMR8_PHOVU</name>
<protein>
    <submittedName>
        <fullName evidence="1">Uncharacterized protein</fullName>
    </submittedName>
</protein>
<dbReference type="Proteomes" id="UP000437431">
    <property type="component" value="Unassembled WGS sequence"/>
</dbReference>
<evidence type="ECO:0000313" key="2">
    <source>
        <dbReference type="Proteomes" id="UP000437431"/>
    </source>
</evidence>
<dbReference type="AlphaFoldDB" id="A0A7J5RMR8"/>
<proteinExistence type="predicted"/>
<dbReference type="RefSeq" id="WP_117815106.1">
    <property type="nucleotide sequence ID" value="NZ_CAXTCG010000021.1"/>
</dbReference>
<sequence length="69" mass="8201">MAVETKYKKGDTIYWYCNTDDEVHHAEVQFVNYIPVGFPEINYEVETICCGERRTLFIEEDDVIDPNYM</sequence>
<organism evidence="1 2">
    <name type="scientific">Phocaeicola vulgatus</name>
    <name type="common">Bacteroides vulgatus</name>
    <dbReference type="NCBI Taxonomy" id="821"/>
    <lineage>
        <taxon>Bacteria</taxon>
        <taxon>Pseudomonadati</taxon>
        <taxon>Bacteroidota</taxon>
        <taxon>Bacteroidia</taxon>
        <taxon>Bacteroidales</taxon>
        <taxon>Bacteroidaceae</taxon>
        <taxon>Phocaeicola</taxon>
    </lineage>
</organism>
<evidence type="ECO:0000313" key="1">
    <source>
        <dbReference type="EMBL" id="KAB6563980.1"/>
    </source>
</evidence>
<comment type="caution">
    <text evidence="1">The sequence shown here is derived from an EMBL/GenBank/DDBJ whole genome shotgun (WGS) entry which is preliminary data.</text>
</comment>